<evidence type="ECO:0000256" key="3">
    <source>
        <dbReference type="ARBA" id="ARBA00022692"/>
    </source>
</evidence>
<keyword evidence="5" id="KW-1133">Transmembrane helix</keyword>
<keyword evidence="11" id="KW-1185">Reference proteome</keyword>
<evidence type="ECO:0000256" key="2">
    <source>
        <dbReference type="ARBA" id="ARBA00004308"/>
    </source>
</evidence>
<feature type="disulfide bond" evidence="8">
    <location>
        <begin position="147"/>
        <end position="159"/>
    </location>
</feature>
<dbReference type="Proteomes" id="UP001266305">
    <property type="component" value="Unassembled WGS sequence"/>
</dbReference>
<dbReference type="SUPFAM" id="SSF57424">
    <property type="entry name" value="LDL receptor-like module"/>
    <property type="match status" value="4"/>
</dbReference>
<evidence type="ECO:0000313" key="10">
    <source>
        <dbReference type="EMBL" id="KAK2099653.1"/>
    </source>
</evidence>
<protein>
    <submittedName>
        <fullName evidence="10">Uncharacterized protein</fullName>
    </submittedName>
</protein>
<evidence type="ECO:0000313" key="11">
    <source>
        <dbReference type="Proteomes" id="UP001266305"/>
    </source>
</evidence>
<proteinExistence type="predicted"/>
<sequence length="507" mass="54903">MALASHPANIAMVCVIALMAQMNSTASLSVHISWTLCVRTASSACSTPWSVTESSSAVMDRMRMQRLRDAVSGGSRGGLYQMAPLHAVAPYLASVVLPALTATLDLYSPLPEVTAIPPCFRAALLLRPLSVEAPGLHAQDPEFHKVCDEFGFQCQNGVCISLIWKCDGMDDCGDYSDEANCVTDHSVTVIVIIGLSSVHEAALSLLGGKYGLPGNLGLEEDAQSWSPVFTLVQGKQLMVWLISPENPTEAPNCSRYFQFRCENGHCIPNRWKCDRENDCGDWSDEKDCGDSHILPFSTPGPSTCLPNYYRCSSGTCVMDTWVCDGYRDCADGSDEEACPSLGEFRPRSSPVVPAVVERTSWGCTLGAAWLGPMPCCLGLHYVARLPVTNANVTAASTPTQFGRCDRFEFECHQPKKCIPNWKRCDGHRDCQDGRDEANCPDWEGHGWDSAPAALYQPASLMVGRCSGSGIPALQISPPSSSCWLQTADVLASHIPFLAKMRASSMLA</sequence>
<comment type="caution">
    <text evidence="8">Lacks conserved residue(s) required for the propagation of feature annotation.</text>
</comment>
<dbReference type="InterPro" id="IPR050685">
    <property type="entry name" value="LDLR"/>
</dbReference>
<feature type="disulfide bond" evidence="8">
    <location>
        <begin position="304"/>
        <end position="316"/>
    </location>
</feature>
<dbReference type="SMART" id="SM00192">
    <property type="entry name" value="LDLa"/>
    <property type="match status" value="4"/>
</dbReference>
<keyword evidence="4" id="KW-0677">Repeat</keyword>
<feature type="disulfide bond" evidence="8">
    <location>
        <begin position="311"/>
        <end position="329"/>
    </location>
</feature>
<evidence type="ECO:0000256" key="8">
    <source>
        <dbReference type="PROSITE-ProRule" id="PRU00124"/>
    </source>
</evidence>
<dbReference type="PROSITE" id="PS01209">
    <property type="entry name" value="LDLRA_1"/>
    <property type="match status" value="1"/>
</dbReference>
<keyword evidence="3" id="KW-0812">Transmembrane</keyword>
<keyword evidence="9" id="KW-0732">Signal</keyword>
<keyword evidence="7 8" id="KW-1015">Disulfide bond</keyword>
<comment type="subcellular location">
    <subcellularLocation>
        <location evidence="2">Endomembrane system</location>
    </subcellularLocation>
    <subcellularLocation>
        <location evidence="1">Membrane</location>
        <topology evidence="1">Single-pass membrane protein</topology>
    </subcellularLocation>
</comment>
<feature type="disulfide bond" evidence="8">
    <location>
        <begin position="424"/>
        <end position="439"/>
    </location>
</feature>
<gene>
    <name evidence="10" type="ORF">P7K49_021001</name>
</gene>
<feature type="disulfide bond" evidence="8">
    <location>
        <begin position="154"/>
        <end position="172"/>
    </location>
</feature>
<feature type="disulfide bond" evidence="8">
    <location>
        <begin position="323"/>
        <end position="338"/>
    </location>
</feature>
<feature type="chain" id="PRO_5045671896" evidence="9">
    <location>
        <begin position="28"/>
        <end position="507"/>
    </location>
</feature>
<reference evidence="10 11" key="1">
    <citation type="submission" date="2023-05" db="EMBL/GenBank/DDBJ databases">
        <title>B98-5 Cell Line De Novo Hybrid Assembly: An Optical Mapping Approach.</title>
        <authorList>
            <person name="Kananen K."/>
            <person name="Auerbach J.A."/>
            <person name="Kautto E."/>
            <person name="Blachly J.S."/>
        </authorList>
    </citation>
    <scope>NUCLEOTIDE SEQUENCE [LARGE SCALE GENOMIC DNA]</scope>
    <source>
        <strain evidence="10">B95-8</strain>
        <tissue evidence="10">Cell line</tissue>
    </source>
</reference>
<feature type="signal peptide" evidence="9">
    <location>
        <begin position="1"/>
        <end position="27"/>
    </location>
</feature>
<evidence type="ECO:0000256" key="9">
    <source>
        <dbReference type="SAM" id="SignalP"/>
    </source>
</evidence>
<dbReference type="InterPro" id="IPR023415">
    <property type="entry name" value="LDLR_class-A_CS"/>
</dbReference>
<dbReference type="PROSITE" id="PS50068">
    <property type="entry name" value="LDLRA_2"/>
    <property type="match status" value="4"/>
</dbReference>
<feature type="disulfide bond" evidence="8">
    <location>
        <begin position="166"/>
        <end position="181"/>
    </location>
</feature>
<accession>A0ABQ9UT40</accession>
<comment type="caution">
    <text evidence="10">The sequence shown here is derived from an EMBL/GenBank/DDBJ whole genome shotgun (WGS) entry which is preliminary data.</text>
</comment>
<evidence type="ECO:0000256" key="6">
    <source>
        <dbReference type="ARBA" id="ARBA00023136"/>
    </source>
</evidence>
<dbReference type="InterPro" id="IPR002172">
    <property type="entry name" value="LDrepeatLR_classA_rpt"/>
</dbReference>
<dbReference type="PANTHER" id="PTHR24270">
    <property type="entry name" value="LOW-DENSITY LIPOPROTEIN RECEPTOR-RELATED"/>
    <property type="match status" value="1"/>
</dbReference>
<evidence type="ECO:0000256" key="7">
    <source>
        <dbReference type="ARBA" id="ARBA00023157"/>
    </source>
</evidence>
<feature type="disulfide bond" evidence="8">
    <location>
        <begin position="273"/>
        <end position="288"/>
    </location>
</feature>
<evidence type="ECO:0000256" key="4">
    <source>
        <dbReference type="ARBA" id="ARBA00022737"/>
    </source>
</evidence>
<organism evidence="10 11">
    <name type="scientific">Saguinus oedipus</name>
    <name type="common">Cotton-top tamarin</name>
    <name type="synonym">Oedipomidas oedipus</name>
    <dbReference type="NCBI Taxonomy" id="9490"/>
    <lineage>
        <taxon>Eukaryota</taxon>
        <taxon>Metazoa</taxon>
        <taxon>Chordata</taxon>
        <taxon>Craniata</taxon>
        <taxon>Vertebrata</taxon>
        <taxon>Euteleostomi</taxon>
        <taxon>Mammalia</taxon>
        <taxon>Eutheria</taxon>
        <taxon>Euarchontoglires</taxon>
        <taxon>Primates</taxon>
        <taxon>Haplorrhini</taxon>
        <taxon>Platyrrhini</taxon>
        <taxon>Cebidae</taxon>
        <taxon>Callitrichinae</taxon>
        <taxon>Saguinus</taxon>
    </lineage>
</organism>
<dbReference type="Pfam" id="PF00057">
    <property type="entry name" value="Ldl_recept_a"/>
    <property type="match status" value="4"/>
</dbReference>
<dbReference type="InterPro" id="IPR036055">
    <property type="entry name" value="LDL_receptor-like_sf"/>
</dbReference>
<name>A0ABQ9UT40_SAGOE</name>
<dbReference type="Gene3D" id="4.10.400.10">
    <property type="entry name" value="Low-density Lipoprotein Receptor"/>
    <property type="match status" value="4"/>
</dbReference>
<dbReference type="EMBL" id="JASSZA010000010">
    <property type="protein sequence ID" value="KAK2099653.1"/>
    <property type="molecule type" value="Genomic_DNA"/>
</dbReference>
<feature type="disulfide bond" evidence="8">
    <location>
        <begin position="261"/>
        <end position="279"/>
    </location>
</feature>
<dbReference type="CDD" id="cd00112">
    <property type="entry name" value="LDLa"/>
    <property type="match status" value="4"/>
</dbReference>
<keyword evidence="6" id="KW-0472">Membrane</keyword>
<evidence type="ECO:0000256" key="5">
    <source>
        <dbReference type="ARBA" id="ARBA00022989"/>
    </source>
</evidence>
<dbReference type="PRINTS" id="PR00261">
    <property type="entry name" value="LDLRECEPTOR"/>
</dbReference>
<evidence type="ECO:0000256" key="1">
    <source>
        <dbReference type="ARBA" id="ARBA00004167"/>
    </source>
</evidence>